<gene>
    <name evidence="1" type="ORF">Geezett_070</name>
</gene>
<organism evidence="1 2">
    <name type="scientific">Klebsiella phage Geezett</name>
    <dbReference type="NCBI Taxonomy" id="2861002"/>
    <lineage>
        <taxon>Viruses</taxon>
        <taxon>Duplodnaviria</taxon>
        <taxon>Heunggongvirae</taxon>
        <taxon>Uroviricota</taxon>
        <taxon>Caudoviricetes</taxon>
        <taxon>Jameshumphriesvirinae</taxon>
        <taxon>Geezettvirus</taxon>
        <taxon>Geezettvirus geezett</taxon>
    </lineage>
</organism>
<keyword evidence="2" id="KW-1185">Reference proteome</keyword>
<name>A0AAE7VJZ2_9CAUD</name>
<dbReference type="EMBL" id="MZ504995">
    <property type="protein sequence ID" value="QXV72142.1"/>
    <property type="molecule type" value="Genomic_DNA"/>
</dbReference>
<accession>A0AAE7VJZ2</accession>
<sequence>MAEWRKCSQRLPPKGRTILVWYKGDYEFGMTFGGGIITIYDNGWNSINVDTKYEDLLWQHLPPEPN</sequence>
<evidence type="ECO:0008006" key="3">
    <source>
        <dbReference type="Google" id="ProtNLM"/>
    </source>
</evidence>
<evidence type="ECO:0000313" key="1">
    <source>
        <dbReference type="EMBL" id="QXV72142.1"/>
    </source>
</evidence>
<evidence type="ECO:0000313" key="2">
    <source>
        <dbReference type="Proteomes" id="UP000828192"/>
    </source>
</evidence>
<dbReference type="Proteomes" id="UP000828192">
    <property type="component" value="Segment"/>
</dbReference>
<proteinExistence type="predicted"/>
<protein>
    <recommendedName>
        <fullName evidence="3">DUF551 domain-containing protein</fullName>
    </recommendedName>
</protein>
<reference evidence="1" key="1">
    <citation type="journal article" date="2021" name="Microbiol. Resour. Announc.">
        <title>Complete Genome Sequence of the Virulent Klebsiella pneumoniae Phage Geezett Infecting Multidrug-Resistant Clinical Strains.</title>
        <authorList>
            <person name="Loh B."/>
            <person name="Zhang L."/>
            <person name="Hua X."/>
            <person name="Yu Y."/>
            <person name="Ma L."/>
            <person name="Wang X."/>
            <person name="Manohar P."/>
            <person name="Nachimuthu R."/>
            <person name="Martins W.M.B.S."/>
            <person name="Toleman M.A."/>
            <person name="Leptihn S."/>
        </authorList>
    </citation>
    <scope>NUCLEOTIDE SEQUENCE</scope>
</reference>